<reference evidence="2" key="1">
    <citation type="journal article" date="2019" name="Int. J. Syst. Evol. Microbiol.">
        <title>The Global Catalogue of Microorganisms (GCM) 10K type strain sequencing project: providing services to taxonomists for standard genome sequencing and annotation.</title>
        <authorList>
            <consortium name="The Broad Institute Genomics Platform"/>
            <consortium name="The Broad Institute Genome Sequencing Center for Infectious Disease"/>
            <person name="Wu L."/>
            <person name="Ma J."/>
        </authorList>
    </citation>
    <scope>NUCLEOTIDE SEQUENCE [LARGE SCALE GENOMIC DNA]</scope>
    <source>
        <strain evidence="2">CGMCC 1.16225</strain>
    </source>
</reference>
<dbReference type="Gene3D" id="1.10.238.160">
    <property type="match status" value="1"/>
</dbReference>
<accession>A0ABW4UEZ7</accession>
<name>A0ABW4UEZ7_9HYPH</name>
<keyword evidence="2" id="KW-1185">Reference proteome</keyword>
<sequence>MEYTFTLKYRLADDDQDADALVERLGEAGCTDALVGIGIVGRLALEFTREADSAQEAVRSALADVKAAIPSATLVEATPDLVGLTDVAEMMGVSRQYLRKLMLGNNDFPAPVHEGNGALWHLSDVLSWLEGRRGYQPERILYETAKATLEVNVAKEARRFAPTAMRELERLIA</sequence>
<dbReference type="RefSeq" id="WP_095205177.1">
    <property type="nucleotide sequence ID" value="NZ_JBHUGZ010000016.1"/>
</dbReference>
<dbReference type="Proteomes" id="UP001597405">
    <property type="component" value="Unassembled WGS sequence"/>
</dbReference>
<comment type="caution">
    <text evidence="1">The sequence shown here is derived from an EMBL/GenBank/DDBJ whole genome shotgun (WGS) entry which is preliminary data.</text>
</comment>
<evidence type="ECO:0000313" key="1">
    <source>
        <dbReference type="EMBL" id="MFD1985550.1"/>
    </source>
</evidence>
<evidence type="ECO:0000313" key="2">
    <source>
        <dbReference type="Proteomes" id="UP001597405"/>
    </source>
</evidence>
<gene>
    <name evidence="1" type="ORF">ACFSOZ_24105</name>
</gene>
<protein>
    <submittedName>
        <fullName evidence="1">Helix-turn-helix transcriptional regulator</fullName>
    </submittedName>
</protein>
<proteinExistence type="predicted"/>
<organism evidence="1 2">
    <name type="scientific">Mesorhizobium newzealandense</name>
    <dbReference type="NCBI Taxonomy" id="1300302"/>
    <lineage>
        <taxon>Bacteria</taxon>
        <taxon>Pseudomonadati</taxon>
        <taxon>Pseudomonadota</taxon>
        <taxon>Alphaproteobacteria</taxon>
        <taxon>Hyphomicrobiales</taxon>
        <taxon>Phyllobacteriaceae</taxon>
        <taxon>Mesorhizobium</taxon>
    </lineage>
</organism>
<dbReference type="EMBL" id="JBHUGZ010000016">
    <property type="protein sequence ID" value="MFD1985550.1"/>
    <property type="molecule type" value="Genomic_DNA"/>
</dbReference>